<evidence type="ECO:0000313" key="2">
    <source>
        <dbReference type="Proteomes" id="UP000616885"/>
    </source>
</evidence>
<accession>A0A8H7N3R5</accession>
<proteinExistence type="predicted"/>
<reference evidence="1" key="1">
    <citation type="submission" date="2020-10" db="EMBL/GenBank/DDBJ databases">
        <title>High-Quality Genome Resource of Clonostachys rosea strain S41 by Oxford Nanopore Long-Read Sequencing.</title>
        <authorList>
            <person name="Wang H."/>
        </authorList>
    </citation>
    <scope>NUCLEOTIDE SEQUENCE</scope>
    <source>
        <strain evidence="1">S41</strain>
    </source>
</reference>
<protein>
    <submittedName>
        <fullName evidence="1">Uncharacterized protein</fullName>
    </submittedName>
</protein>
<evidence type="ECO:0000313" key="1">
    <source>
        <dbReference type="EMBL" id="KAF9746318.1"/>
    </source>
</evidence>
<sequence>MRGRVSAILPELLKAFALRMGYGAPSQMHRDIMSFVHRNRRDIASAFVDIAFAEDPEITDENMDSSDAMDLEDRMRLWYEMRNEDETPLENEMGDLNVDEVTEDFLFDEMNEEEEGSFEWVAAYHDLLSGSEAYKWLLNRLLGEFHLVQAEPNSIQTIREKIATLFPRTQKVSRKETPKSSTVVFDLDWDIHAFFENQEYSSRPEETLETVITLTGSFLDAQATSCEQYIHQTWPSTGQIMIELIKGVLGSEDGSYQIDLSGGATLRTVIARPRLMVEICGDTASVIEVGEQLAWLGAALRISQRQEGVVYCTPQILDLPQDSTFLHQFKSRPLSADLLFCQIGFPQEDIPGSPEPMNGRCWHDVFRNPVIVRGYPIRQRVEYSTGLEMPLNIMAGLVQTQQVDRFKDKIYIKGFSNMLILTRRNEDSLYWHLVYITRTEVAYPTWMRMVIKSSKPGVSHSQS</sequence>
<dbReference type="AlphaFoldDB" id="A0A8H7N3R5"/>
<comment type="caution">
    <text evidence="1">The sequence shown here is derived from an EMBL/GenBank/DDBJ whole genome shotgun (WGS) entry which is preliminary data.</text>
</comment>
<name>A0A8H7N3R5_BIOOC</name>
<gene>
    <name evidence="1" type="ORF">IM811_003223</name>
</gene>
<dbReference type="EMBL" id="JADCTT010000011">
    <property type="protein sequence ID" value="KAF9746318.1"/>
    <property type="molecule type" value="Genomic_DNA"/>
</dbReference>
<organism evidence="1 2">
    <name type="scientific">Bionectria ochroleuca</name>
    <name type="common">Gliocladium roseum</name>
    <dbReference type="NCBI Taxonomy" id="29856"/>
    <lineage>
        <taxon>Eukaryota</taxon>
        <taxon>Fungi</taxon>
        <taxon>Dikarya</taxon>
        <taxon>Ascomycota</taxon>
        <taxon>Pezizomycotina</taxon>
        <taxon>Sordariomycetes</taxon>
        <taxon>Hypocreomycetidae</taxon>
        <taxon>Hypocreales</taxon>
        <taxon>Bionectriaceae</taxon>
        <taxon>Clonostachys</taxon>
    </lineage>
</organism>
<dbReference type="Proteomes" id="UP000616885">
    <property type="component" value="Unassembled WGS sequence"/>
</dbReference>